<evidence type="ECO:0000313" key="1">
    <source>
        <dbReference type="EMBL" id="AYJ37681.1"/>
    </source>
</evidence>
<dbReference type="RefSeq" id="WP_021731874.1">
    <property type="nucleotide sequence ID" value="NZ_AVAI01000131.1"/>
</dbReference>
<dbReference type="Gene3D" id="2.40.128.20">
    <property type="match status" value="1"/>
</dbReference>
<evidence type="ECO:0000313" key="2">
    <source>
        <dbReference type="EMBL" id="GBF01846.1"/>
    </source>
</evidence>
<evidence type="ECO:0000313" key="4">
    <source>
        <dbReference type="Proteomes" id="UP000236162"/>
    </source>
</evidence>
<accession>A0A098R4Y2</accession>
<evidence type="ECO:0000313" key="3">
    <source>
        <dbReference type="EMBL" id="TBX51946.1"/>
    </source>
</evidence>
<dbReference type="HOGENOM" id="CLU_120388_3_0_9"/>
<evidence type="ECO:0000313" key="5">
    <source>
        <dbReference type="Proteomes" id="UP000277896"/>
    </source>
</evidence>
<dbReference type="Proteomes" id="UP000277896">
    <property type="component" value="Chromosome"/>
</dbReference>
<dbReference type="EMBL" id="SEHH01000013">
    <property type="protein sequence ID" value="TBX51946.1"/>
    <property type="molecule type" value="Genomic_DNA"/>
</dbReference>
<protein>
    <submittedName>
        <fullName evidence="3">DUF1934 domain-containing protein</fullName>
    </submittedName>
</protein>
<sequence>MDDLTTGVPVAIHLETRARQDGDTANYALDVDGQLVQMGDAFYLRYKEVNDDAPEPIPVTIKLAANGDVVLTRSAENRLRLHFSNGKRVRAHYQTPMGMLPVETVTPMLRVRLRERPFSGEVNVDYDLYAGEQLLGNYKLRLQFTA</sequence>
<name>A0A098R4Y2_9LACO</name>
<reference evidence="3 6" key="3">
    <citation type="submission" date="2019-01" db="EMBL/GenBank/DDBJ databases">
        <title>Draft genome sequence of Lactobacillus paraplantarum OSY-TC318, a Producer of the novel lantibiotic Paraplantaracin TC318.</title>
        <authorList>
            <person name="Hussein W.E."/>
            <person name="Huang E."/>
            <person name="Yousef A.E."/>
        </authorList>
    </citation>
    <scope>NUCLEOTIDE SEQUENCE [LARGE SCALE GENOMIC DNA]</scope>
    <source>
        <strain evidence="3 6">OSY-TC318</strain>
    </source>
</reference>
<evidence type="ECO:0000313" key="6">
    <source>
        <dbReference type="Proteomes" id="UP000292648"/>
    </source>
</evidence>
<dbReference type="InterPro" id="IPR015231">
    <property type="entry name" value="DUF1934"/>
</dbReference>
<dbReference type="EMBL" id="CP032744">
    <property type="protein sequence ID" value="AYJ37681.1"/>
    <property type="molecule type" value="Genomic_DNA"/>
</dbReference>
<dbReference type="EMBL" id="BDOR01000005">
    <property type="protein sequence ID" value="GBF01846.1"/>
    <property type="molecule type" value="Genomic_DNA"/>
</dbReference>
<organism evidence="3 6">
    <name type="scientific">Lactiplantibacillus paraplantarum</name>
    <dbReference type="NCBI Taxonomy" id="60520"/>
    <lineage>
        <taxon>Bacteria</taxon>
        <taxon>Bacillati</taxon>
        <taxon>Bacillota</taxon>
        <taxon>Bacilli</taxon>
        <taxon>Lactobacillales</taxon>
        <taxon>Lactobacillaceae</taxon>
        <taxon>Lactiplantibacillus</taxon>
    </lineage>
</organism>
<dbReference type="eggNOG" id="COG4506">
    <property type="taxonomic scope" value="Bacteria"/>
</dbReference>
<dbReference type="SUPFAM" id="SSF50814">
    <property type="entry name" value="Lipocalins"/>
    <property type="match status" value="1"/>
</dbReference>
<dbReference type="AlphaFoldDB" id="A0A098R4Y2"/>
<dbReference type="GeneID" id="79806261"/>
<dbReference type="InterPro" id="IPR012674">
    <property type="entry name" value="Calycin"/>
</dbReference>
<gene>
    <name evidence="3" type="ORF">EUZ87_02105</name>
    <name evidence="1" type="ORF">LP667_01985</name>
    <name evidence="2" type="ORF">LPPLD21_01378</name>
</gene>
<dbReference type="Proteomes" id="UP000236162">
    <property type="component" value="Unassembled WGS sequence"/>
</dbReference>
<reference evidence="2 4" key="1">
    <citation type="submission" date="2017-04" db="EMBL/GenBank/DDBJ databases">
        <title>In vitro and in silico characterization of Lactobacillus paraplantarum D2-1, a starter culture for soymilk fermentation.</title>
        <authorList>
            <person name="Endo A."/>
            <person name="Sasaki F."/>
            <person name="Maeno S."/>
            <person name="Kanesaki Y."/>
            <person name="Kubota E."/>
            <person name="Torres G.A."/>
            <person name="Tomita S."/>
            <person name="Nakagawa J."/>
        </authorList>
    </citation>
    <scope>NUCLEOTIDE SEQUENCE [LARGE SCALE GENOMIC DNA]</scope>
    <source>
        <strain evidence="2 4">D2-1</strain>
    </source>
</reference>
<dbReference type="Pfam" id="PF09148">
    <property type="entry name" value="DUF1934"/>
    <property type="match status" value="1"/>
</dbReference>
<dbReference type="KEGG" id="lpx:ASU28_02255"/>
<proteinExistence type="predicted"/>
<keyword evidence="4" id="KW-1185">Reference proteome</keyword>
<dbReference type="Proteomes" id="UP000292648">
    <property type="component" value="Unassembled WGS sequence"/>
</dbReference>
<reference evidence="1 5" key="2">
    <citation type="submission" date="2018-10" db="EMBL/GenBank/DDBJ databases">
        <title>Genome seuquencing of Lactobacillus species.</title>
        <authorList>
            <person name="Baek C."/>
            <person name="Yi H."/>
        </authorList>
    </citation>
    <scope>NUCLEOTIDE SEQUENCE [LARGE SCALE GENOMIC DNA]</scope>
    <source>
        <strain evidence="1 5">DSM 10667</strain>
    </source>
</reference>